<accession>A0A543PY97</accession>
<gene>
    <name evidence="1" type="ORF">FHX52_2223</name>
</gene>
<comment type="caution">
    <text evidence="1">The sequence shown here is derived from an EMBL/GenBank/DDBJ whole genome shotgun (WGS) entry which is preliminary data.</text>
</comment>
<dbReference type="Proteomes" id="UP000320085">
    <property type="component" value="Unassembled WGS sequence"/>
</dbReference>
<reference evidence="1 2" key="1">
    <citation type="submission" date="2019-06" db="EMBL/GenBank/DDBJ databases">
        <title>Sequencing the genomes of 1000 actinobacteria strains.</title>
        <authorList>
            <person name="Klenk H.-P."/>
        </authorList>
    </citation>
    <scope>NUCLEOTIDE SEQUENCE [LARGE SCALE GENOMIC DNA]</scope>
    <source>
        <strain evidence="1 2">DSM 21776</strain>
    </source>
</reference>
<protein>
    <submittedName>
        <fullName evidence="1">Uncharacterized protein</fullName>
    </submittedName>
</protein>
<dbReference type="EMBL" id="VFQF01000001">
    <property type="protein sequence ID" value="TQN49064.1"/>
    <property type="molecule type" value="Genomic_DNA"/>
</dbReference>
<sequence>MIRLVADDGTAMTSSETYSTVEGATRSAVGFKSLASLPTTHVRVLSGRAGEPVGNRLAHLRSAGDLDRQYRVSIRFVRGPRGELDYRAGVALSDLTMLLADMHNMYGDCVHVLSYEAERATAGRVDWLDASAAGGTPRVRLRPGSMWVDIATEHATFGAAALGLMGAILKGGPALAALPGRTKAAWFNAQGEANLAKEKALDSAARLRKRLEIDCVELPEAFDLGALTTESTFKQLEPEQARLAPDEPA</sequence>
<organism evidence="1 2">
    <name type="scientific">Humibacillus xanthopallidus</name>
    <dbReference type="NCBI Taxonomy" id="412689"/>
    <lineage>
        <taxon>Bacteria</taxon>
        <taxon>Bacillati</taxon>
        <taxon>Actinomycetota</taxon>
        <taxon>Actinomycetes</taxon>
        <taxon>Micrococcales</taxon>
        <taxon>Intrasporangiaceae</taxon>
        <taxon>Humibacillus</taxon>
    </lineage>
</organism>
<proteinExistence type="predicted"/>
<name>A0A543PY97_9MICO</name>
<evidence type="ECO:0000313" key="2">
    <source>
        <dbReference type="Proteomes" id="UP000320085"/>
    </source>
</evidence>
<evidence type="ECO:0000313" key="1">
    <source>
        <dbReference type="EMBL" id="TQN49064.1"/>
    </source>
</evidence>
<dbReference type="AlphaFoldDB" id="A0A543PY97"/>